<dbReference type="EC" id="2.1.2.-" evidence="6"/>
<dbReference type="GO" id="GO:0016874">
    <property type="term" value="F:ligase activity"/>
    <property type="evidence" value="ECO:0007669"/>
    <property type="project" value="UniProtKB-KW"/>
</dbReference>
<dbReference type="AlphaFoldDB" id="A0A2X2C385"/>
<evidence type="ECO:0000313" key="7">
    <source>
        <dbReference type="Proteomes" id="UP000251485"/>
    </source>
</evidence>
<feature type="domain" description="ATP-grasp" evidence="5">
    <location>
        <begin position="8"/>
        <end position="70"/>
    </location>
</feature>
<dbReference type="GO" id="GO:0005524">
    <property type="term" value="F:ATP binding"/>
    <property type="evidence" value="ECO:0007669"/>
    <property type="project" value="UniProtKB-UniRule"/>
</dbReference>
<evidence type="ECO:0000259" key="5">
    <source>
        <dbReference type="PROSITE" id="PS50975"/>
    </source>
</evidence>
<dbReference type="GO" id="GO:0016740">
    <property type="term" value="F:transferase activity"/>
    <property type="evidence" value="ECO:0007669"/>
    <property type="project" value="UniProtKB-KW"/>
</dbReference>
<dbReference type="PANTHER" id="PTHR43055">
    <property type="entry name" value="FORMATE-DEPENDENT PHOSPHORIBOSYLGLYCINAMIDE FORMYLTRANSFERASE"/>
    <property type="match status" value="1"/>
</dbReference>
<dbReference type="GO" id="GO:0046872">
    <property type="term" value="F:metal ion binding"/>
    <property type="evidence" value="ECO:0007669"/>
    <property type="project" value="InterPro"/>
</dbReference>
<dbReference type="InterPro" id="IPR048740">
    <property type="entry name" value="PurT_C"/>
</dbReference>
<evidence type="ECO:0000313" key="6">
    <source>
        <dbReference type="EMBL" id="SPZ03192.1"/>
    </source>
</evidence>
<protein>
    <submittedName>
        <fullName evidence="6">Phosphoribosylglycinamide formyltransferase</fullName>
        <ecNumber evidence="6">2.1.2.-</ecNumber>
    </submittedName>
</protein>
<evidence type="ECO:0000256" key="3">
    <source>
        <dbReference type="ARBA" id="ARBA00022840"/>
    </source>
</evidence>
<proteinExistence type="predicted"/>
<dbReference type="Proteomes" id="UP000251485">
    <property type="component" value="Unassembled WGS sequence"/>
</dbReference>
<organism evidence="6 7">
    <name type="scientific">Proteus mirabilis</name>
    <dbReference type="NCBI Taxonomy" id="584"/>
    <lineage>
        <taxon>Bacteria</taxon>
        <taxon>Pseudomonadati</taxon>
        <taxon>Pseudomonadota</taxon>
        <taxon>Gammaproteobacteria</taxon>
        <taxon>Enterobacterales</taxon>
        <taxon>Morganellaceae</taxon>
        <taxon>Proteus</taxon>
    </lineage>
</organism>
<dbReference type="Gene3D" id="3.30.470.20">
    <property type="entry name" value="ATP-grasp fold, B domain"/>
    <property type="match status" value="1"/>
</dbReference>
<keyword evidence="6" id="KW-0808">Transferase</keyword>
<dbReference type="GO" id="GO:0005829">
    <property type="term" value="C:cytosol"/>
    <property type="evidence" value="ECO:0007669"/>
    <property type="project" value="TreeGrafter"/>
</dbReference>
<keyword evidence="3 4" id="KW-0067">ATP-binding</keyword>
<dbReference type="Pfam" id="PF02222">
    <property type="entry name" value="ATP-grasp"/>
    <property type="match status" value="1"/>
</dbReference>
<evidence type="ECO:0000256" key="2">
    <source>
        <dbReference type="ARBA" id="ARBA00022741"/>
    </source>
</evidence>
<keyword evidence="2 4" id="KW-0547">Nucleotide-binding</keyword>
<dbReference type="Pfam" id="PF21244">
    <property type="entry name" value="PurT_C"/>
    <property type="match status" value="1"/>
</dbReference>
<dbReference type="InterPro" id="IPR003135">
    <property type="entry name" value="ATP-grasp_carboxylate-amine"/>
</dbReference>
<evidence type="ECO:0000256" key="4">
    <source>
        <dbReference type="PROSITE-ProRule" id="PRU00409"/>
    </source>
</evidence>
<dbReference type="EMBL" id="UAUE01000035">
    <property type="protein sequence ID" value="SPZ03192.1"/>
    <property type="molecule type" value="Genomic_DNA"/>
</dbReference>
<accession>A0A2X2C385</accession>
<sequence>MSDIALAKAQHIASKVVENLGGYGLFGVELFIQGDEVFFNEVSPRPHDTGLVTLISQDLSEFALHVRAFLGYPIGGIRQLGACASAVILPELSSTNIVYTGLEKALKANRQIRLFAKPEISGHRRLGVVLAHADSIKHAIEEANLGAQAILADDGDNHLSR</sequence>
<name>A0A2X2C385_PROMI</name>
<evidence type="ECO:0000256" key="1">
    <source>
        <dbReference type="ARBA" id="ARBA00022598"/>
    </source>
</evidence>
<keyword evidence="1" id="KW-0436">Ligase</keyword>
<dbReference type="PANTHER" id="PTHR43055:SF1">
    <property type="entry name" value="FORMATE-DEPENDENT PHOSPHORIBOSYLGLYCINAMIDE FORMYLTRANSFERASE"/>
    <property type="match status" value="1"/>
</dbReference>
<dbReference type="SUPFAM" id="SSF56059">
    <property type="entry name" value="Glutathione synthetase ATP-binding domain-like"/>
    <property type="match status" value="1"/>
</dbReference>
<reference evidence="6 7" key="1">
    <citation type="submission" date="2018-06" db="EMBL/GenBank/DDBJ databases">
        <authorList>
            <consortium name="Pathogen Informatics"/>
            <person name="Doyle S."/>
        </authorList>
    </citation>
    <scope>NUCLEOTIDE SEQUENCE [LARGE SCALE GENOMIC DNA]</scope>
    <source>
        <strain evidence="6 7">NCTC10975</strain>
    </source>
</reference>
<gene>
    <name evidence="6" type="primary">purT_1</name>
    <name evidence="6" type="ORF">NCTC10975_04878</name>
</gene>
<dbReference type="PROSITE" id="PS50975">
    <property type="entry name" value="ATP_GRASP"/>
    <property type="match status" value="1"/>
</dbReference>
<dbReference type="InterPro" id="IPR011761">
    <property type="entry name" value="ATP-grasp"/>
</dbReference>